<dbReference type="InterPro" id="IPR036938">
    <property type="entry name" value="PAP2/HPO_sf"/>
</dbReference>
<feature type="transmembrane region" description="Helical" evidence="1">
    <location>
        <begin position="169"/>
        <end position="187"/>
    </location>
</feature>
<name>A0ABX7CB71_9FUSO</name>
<feature type="domain" description="Phosphatidic acid phosphatase type 2/haloperoxidase" evidence="2">
    <location>
        <begin position="101"/>
        <end position="210"/>
    </location>
</feature>
<dbReference type="Pfam" id="PF01569">
    <property type="entry name" value="PAP2"/>
    <property type="match status" value="1"/>
</dbReference>
<dbReference type="SUPFAM" id="SSF48317">
    <property type="entry name" value="Acid phosphatase/Vanadium-dependent haloperoxidase"/>
    <property type="match status" value="1"/>
</dbReference>
<keyword evidence="1" id="KW-1133">Transmembrane helix</keyword>
<dbReference type="Gene3D" id="1.20.144.10">
    <property type="entry name" value="Phosphatidic acid phosphatase type 2/haloperoxidase"/>
    <property type="match status" value="1"/>
</dbReference>
<dbReference type="RefSeq" id="WP_201626307.1">
    <property type="nucleotide sequence ID" value="NZ_CP068114.1"/>
</dbReference>
<dbReference type="EMBL" id="CP068114">
    <property type="protein sequence ID" value="QQS86783.1"/>
    <property type="molecule type" value="Genomic_DNA"/>
</dbReference>
<evidence type="ECO:0000259" key="2">
    <source>
        <dbReference type="Pfam" id="PF01569"/>
    </source>
</evidence>
<evidence type="ECO:0000313" key="3">
    <source>
        <dbReference type="EMBL" id="QQS86783.1"/>
    </source>
</evidence>
<evidence type="ECO:0000256" key="1">
    <source>
        <dbReference type="SAM" id="Phobius"/>
    </source>
</evidence>
<keyword evidence="1" id="KW-0472">Membrane</keyword>
<feature type="transmembrane region" description="Helical" evidence="1">
    <location>
        <begin position="142"/>
        <end position="162"/>
    </location>
</feature>
<organism evidence="3 4">
    <name type="scientific">Fusobacterium canifelinum</name>
    <dbReference type="NCBI Taxonomy" id="285729"/>
    <lineage>
        <taxon>Bacteria</taxon>
        <taxon>Fusobacteriati</taxon>
        <taxon>Fusobacteriota</taxon>
        <taxon>Fusobacteriia</taxon>
        <taxon>Fusobacteriales</taxon>
        <taxon>Fusobacteriaceae</taxon>
        <taxon>Fusobacterium</taxon>
    </lineage>
</organism>
<keyword evidence="1" id="KW-0812">Transmembrane</keyword>
<gene>
    <name evidence="3" type="ORF">I6I83_06940</name>
</gene>
<dbReference type="InterPro" id="IPR000326">
    <property type="entry name" value="PAP2/HPO"/>
</dbReference>
<sequence length="222" mass="26292">MIKLIKLITRGETFKVDKLLKLKIKYAIFISVFFVISYKGAEFYTYTVDNVPSYFMNWEKNIPFLPIFMLPYMTSAPFFLITLFLVKNENDLKLLMKRALFLTVISVSIFIVFPMKFYFPKPEIDTSIFKFLFYLLGKLDSSFNQCPSLHVSFAFLSVVVYYREVKSRLLKSFLCIWGFLLAISILFVYQHHFIDFVGGTLMFFITCIIFPRKNRLLNFNKK</sequence>
<accession>A0ABX7CB71</accession>
<feature type="transmembrane region" description="Helical" evidence="1">
    <location>
        <begin position="64"/>
        <end position="86"/>
    </location>
</feature>
<feature type="transmembrane region" description="Helical" evidence="1">
    <location>
        <begin position="193"/>
        <end position="211"/>
    </location>
</feature>
<feature type="transmembrane region" description="Helical" evidence="1">
    <location>
        <begin position="24"/>
        <end position="44"/>
    </location>
</feature>
<dbReference type="Proteomes" id="UP000595375">
    <property type="component" value="Chromosome"/>
</dbReference>
<proteinExistence type="predicted"/>
<reference evidence="3 4" key="1">
    <citation type="submission" date="2021-01" db="EMBL/GenBank/DDBJ databases">
        <title>FDA dAtabase for Regulatory Grade micrObial Sequences (FDA-ARGOS): Supporting development and validation of Infectious Disease Dx tests.</title>
        <authorList>
            <person name="Sproer C."/>
            <person name="Gronow S."/>
            <person name="Severitt S."/>
            <person name="Schroder I."/>
            <person name="Tallon L."/>
            <person name="Sadzewicz L."/>
            <person name="Zhao X."/>
            <person name="Boylan J."/>
            <person name="Ott S."/>
            <person name="Bowen H."/>
            <person name="Vavikolanu K."/>
            <person name="Mehta A."/>
            <person name="Aluvathingal J."/>
            <person name="Nadendla S."/>
            <person name="Lowell S."/>
            <person name="Myers T."/>
            <person name="Yan Y."/>
            <person name="Sichtig H."/>
        </authorList>
    </citation>
    <scope>NUCLEOTIDE SEQUENCE [LARGE SCALE GENOMIC DNA]</scope>
    <source>
        <strain evidence="3 4">FDAARGOS_1126</strain>
    </source>
</reference>
<keyword evidence="4" id="KW-1185">Reference proteome</keyword>
<protein>
    <submittedName>
        <fullName evidence="3">Phosphatase PAP2 family protein</fullName>
    </submittedName>
</protein>
<feature type="transmembrane region" description="Helical" evidence="1">
    <location>
        <begin position="98"/>
        <end position="119"/>
    </location>
</feature>
<evidence type="ECO:0000313" key="4">
    <source>
        <dbReference type="Proteomes" id="UP000595375"/>
    </source>
</evidence>